<dbReference type="PANTHER" id="PTHR27008">
    <property type="entry name" value="OS04G0122200 PROTEIN"/>
    <property type="match status" value="1"/>
</dbReference>
<comment type="subcellular location">
    <subcellularLocation>
        <location evidence="1">Membrane</location>
    </subcellularLocation>
</comment>
<organism evidence="8 9">
    <name type="scientific">Capsicum annuum</name>
    <name type="common">Capsicum pepper</name>
    <dbReference type="NCBI Taxonomy" id="4072"/>
    <lineage>
        <taxon>Eukaryota</taxon>
        <taxon>Viridiplantae</taxon>
        <taxon>Streptophyta</taxon>
        <taxon>Embryophyta</taxon>
        <taxon>Tracheophyta</taxon>
        <taxon>Spermatophyta</taxon>
        <taxon>Magnoliopsida</taxon>
        <taxon>eudicotyledons</taxon>
        <taxon>Gunneridae</taxon>
        <taxon>Pentapetalae</taxon>
        <taxon>asterids</taxon>
        <taxon>lamiids</taxon>
        <taxon>Solanales</taxon>
        <taxon>Solanaceae</taxon>
        <taxon>Solanoideae</taxon>
        <taxon>Capsiceae</taxon>
        <taxon>Capsicum</taxon>
    </lineage>
</organism>
<dbReference type="InterPro" id="IPR032675">
    <property type="entry name" value="LRR_dom_sf"/>
</dbReference>
<comment type="caution">
    <text evidence="8">The sequence shown here is derived from an EMBL/GenBank/DDBJ whole genome shotgun (WGS) entry which is preliminary data.</text>
</comment>
<dbReference type="Gene3D" id="1.10.510.10">
    <property type="entry name" value="Transferase(Phosphotransferase) domain 1"/>
    <property type="match status" value="1"/>
</dbReference>
<dbReference type="EMBL" id="AYRZ02000004">
    <property type="protein sequence ID" value="PHT83031.1"/>
    <property type="molecule type" value="Genomic_DNA"/>
</dbReference>
<evidence type="ECO:0000256" key="2">
    <source>
        <dbReference type="ARBA" id="ARBA00022614"/>
    </source>
</evidence>
<sequence length="148" mass="16606">MVGTLPPEIGNLKALVQLDLSMNGFSNEIPREIGGSQNLEYLILRHNMLHGDIPDSMSNIIGSFGTVCKGALRSGAVIAVKVFSIQLDARFKSFDTKCEVLRNLRHRNLVKVITSCSNLDFKALVLEYMPNESLEKYLYSHNYFLDII</sequence>
<dbReference type="Gene3D" id="3.80.10.10">
    <property type="entry name" value="Ribonuclease Inhibitor"/>
    <property type="match status" value="1"/>
</dbReference>
<dbReference type="Pfam" id="PF00560">
    <property type="entry name" value="LRR_1"/>
    <property type="match status" value="2"/>
</dbReference>
<keyword evidence="3" id="KW-0812">Transmembrane</keyword>
<evidence type="ECO:0000256" key="1">
    <source>
        <dbReference type="ARBA" id="ARBA00004370"/>
    </source>
</evidence>
<keyword evidence="6" id="KW-0472">Membrane</keyword>
<evidence type="ECO:0000256" key="3">
    <source>
        <dbReference type="ARBA" id="ARBA00022692"/>
    </source>
</evidence>
<evidence type="ECO:0000313" key="9">
    <source>
        <dbReference type="Proteomes" id="UP000222542"/>
    </source>
</evidence>
<name>A0A2G2ZM60_CAPAN</name>
<keyword evidence="5" id="KW-1133">Transmembrane helix</keyword>
<evidence type="ECO:0000259" key="7">
    <source>
        <dbReference type="PROSITE" id="PS50011"/>
    </source>
</evidence>
<keyword evidence="2" id="KW-0433">Leucine-rich repeat</keyword>
<evidence type="ECO:0000256" key="6">
    <source>
        <dbReference type="ARBA" id="ARBA00023136"/>
    </source>
</evidence>
<evidence type="ECO:0000256" key="4">
    <source>
        <dbReference type="ARBA" id="ARBA00022737"/>
    </source>
</evidence>
<reference evidence="8 9" key="1">
    <citation type="journal article" date="2014" name="Nat. Genet.">
        <title>Genome sequence of the hot pepper provides insights into the evolution of pungency in Capsicum species.</title>
        <authorList>
            <person name="Kim S."/>
            <person name="Park M."/>
            <person name="Yeom S.I."/>
            <person name="Kim Y.M."/>
            <person name="Lee J.M."/>
            <person name="Lee H.A."/>
            <person name="Seo E."/>
            <person name="Choi J."/>
            <person name="Cheong K."/>
            <person name="Kim K.T."/>
            <person name="Jung K."/>
            <person name="Lee G.W."/>
            <person name="Oh S.K."/>
            <person name="Bae C."/>
            <person name="Kim S.B."/>
            <person name="Lee H.Y."/>
            <person name="Kim S.Y."/>
            <person name="Kim M.S."/>
            <person name="Kang B.C."/>
            <person name="Jo Y.D."/>
            <person name="Yang H.B."/>
            <person name="Jeong H.J."/>
            <person name="Kang W.H."/>
            <person name="Kwon J.K."/>
            <person name="Shin C."/>
            <person name="Lim J.Y."/>
            <person name="Park J.H."/>
            <person name="Huh J.H."/>
            <person name="Kim J.S."/>
            <person name="Kim B.D."/>
            <person name="Cohen O."/>
            <person name="Paran I."/>
            <person name="Suh M.C."/>
            <person name="Lee S.B."/>
            <person name="Kim Y.K."/>
            <person name="Shin Y."/>
            <person name="Noh S.J."/>
            <person name="Park J."/>
            <person name="Seo Y.S."/>
            <person name="Kwon S.Y."/>
            <person name="Kim H.A."/>
            <person name="Park J.M."/>
            <person name="Kim H.J."/>
            <person name="Choi S.B."/>
            <person name="Bosland P.W."/>
            <person name="Reeves G."/>
            <person name="Jo S.H."/>
            <person name="Lee B.W."/>
            <person name="Cho H.T."/>
            <person name="Choi H.S."/>
            <person name="Lee M.S."/>
            <person name="Yu Y."/>
            <person name="Do Choi Y."/>
            <person name="Park B.S."/>
            <person name="van Deynze A."/>
            <person name="Ashrafi H."/>
            <person name="Hill T."/>
            <person name="Kim W.T."/>
            <person name="Pai H.S."/>
            <person name="Ahn H.K."/>
            <person name="Yeam I."/>
            <person name="Giovannoni J.J."/>
            <person name="Rose J.K."/>
            <person name="Sorensen I."/>
            <person name="Lee S.J."/>
            <person name="Kim R.W."/>
            <person name="Choi I.Y."/>
            <person name="Choi B.S."/>
            <person name="Lim J.S."/>
            <person name="Lee Y.H."/>
            <person name="Choi D."/>
        </authorList>
    </citation>
    <scope>NUCLEOTIDE SEQUENCE [LARGE SCALE GENOMIC DNA]</scope>
    <source>
        <strain evidence="9">cv. CM334</strain>
    </source>
</reference>
<feature type="domain" description="Protein kinase" evidence="7">
    <location>
        <begin position="53"/>
        <end position="148"/>
    </location>
</feature>
<keyword evidence="4" id="KW-0677">Repeat</keyword>
<dbReference type="InterPro" id="IPR011009">
    <property type="entry name" value="Kinase-like_dom_sf"/>
</dbReference>
<dbReference type="InterPro" id="IPR051809">
    <property type="entry name" value="Plant_receptor-like_S/T_kinase"/>
</dbReference>
<dbReference type="OMA" id="NYACRER"/>
<dbReference type="InterPro" id="IPR001611">
    <property type="entry name" value="Leu-rich_rpt"/>
</dbReference>
<dbReference type="SUPFAM" id="SSF56112">
    <property type="entry name" value="Protein kinase-like (PK-like)"/>
    <property type="match status" value="1"/>
</dbReference>
<dbReference type="SUPFAM" id="SSF52058">
    <property type="entry name" value="L domain-like"/>
    <property type="match status" value="1"/>
</dbReference>
<evidence type="ECO:0000256" key="5">
    <source>
        <dbReference type="ARBA" id="ARBA00022989"/>
    </source>
</evidence>
<dbReference type="InterPro" id="IPR000719">
    <property type="entry name" value="Prot_kinase_dom"/>
</dbReference>
<dbReference type="Proteomes" id="UP000222542">
    <property type="component" value="Unassembled WGS sequence"/>
</dbReference>
<dbReference type="InterPro" id="IPR001245">
    <property type="entry name" value="Ser-Thr/Tyr_kinase_cat_dom"/>
</dbReference>
<gene>
    <name evidence="8" type="ORF">T459_11474</name>
</gene>
<dbReference type="PROSITE" id="PS50011">
    <property type="entry name" value="PROTEIN_KINASE_DOM"/>
    <property type="match status" value="1"/>
</dbReference>
<accession>A0A2G2ZM60</accession>
<keyword evidence="9" id="KW-1185">Reference proteome</keyword>
<reference evidence="8 9" key="2">
    <citation type="journal article" date="2017" name="Genome Biol.">
        <title>New reference genome sequences of hot pepper reveal the massive evolution of plant disease-resistance genes by retroduplication.</title>
        <authorList>
            <person name="Kim S."/>
            <person name="Park J."/>
            <person name="Yeom S.I."/>
            <person name="Kim Y.M."/>
            <person name="Seo E."/>
            <person name="Kim K.T."/>
            <person name="Kim M.S."/>
            <person name="Lee J.M."/>
            <person name="Cheong K."/>
            <person name="Shin H.S."/>
            <person name="Kim S.B."/>
            <person name="Han K."/>
            <person name="Lee J."/>
            <person name="Park M."/>
            <person name="Lee H.A."/>
            <person name="Lee H.Y."/>
            <person name="Lee Y."/>
            <person name="Oh S."/>
            <person name="Lee J.H."/>
            <person name="Choi E."/>
            <person name="Choi E."/>
            <person name="Lee S.E."/>
            <person name="Jeon J."/>
            <person name="Kim H."/>
            <person name="Choi G."/>
            <person name="Song H."/>
            <person name="Lee J."/>
            <person name="Lee S.C."/>
            <person name="Kwon J.K."/>
            <person name="Lee H.Y."/>
            <person name="Koo N."/>
            <person name="Hong Y."/>
            <person name="Kim R.W."/>
            <person name="Kang W.H."/>
            <person name="Huh J.H."/>
            <person name="Kang B.C."/>
            <person name="Yang T.J."/>
            <person name="Lee Y.H."/>
            <person name="Bennetzen J.L."/>
            <person name="Choi D."/>
        </authorList>
    </citation>
    <scope>NUCLEOTIDE SEQUENCE [LARGE SCALE GENOMIC DNA]</scope>
    <source>
        <strain evidence="9">cv. CM334</strain>
    </source>
</reference>
<dbReference type="PANTHER" id="PTHR27008:SF585">
    <property type="entry name" value="PROTEIN KINASE DOMAIN-CONTAINING PROTEIN"/>
    <property type="match status" value="1"/>
</dbReference>
<dbReference type="GO" id="GO:0005524">
    <property type="term" value="F:ATP binding"/>
    <property type="evidence" value="ECO:0007669"/>
    <property type="project" value="InterPro"/>
</dbReference>
<proteinExistence type="predicted"/>
<dbReference type="AlphaFoldDB" id="A0A2G2ZM60"/>
<dbReference type="Gramene" id="PHT83031">
    <property type="protein sequence ID" value="PHT83031"/>
    <property type="gene ID" value="T459_11474"/>
</dbReference>
<dbReference type="Pfam" id="PF07714">
    <property type="entry name" value="PK_Tyr_Ser-Thr"/>
    <property type="match status" value="1"/>
</dbReference>
<evidence type="ECO:0000313" key="8">
    <source>
        <dbReference type="EMBL" id="PHT83031.1"/>
    </source>
</evidence>
<dbReference type="GO" id="GO:0016020">
    <property type="term" value="C:membrane"/>
    <property type="evidence" value="ECO:0007669"/>
    <property type="project" value="UniProtKB-SubCell"/>
</dbReference>
<dbReference type="GO" id="GO:0004672">
    <property type="term" value="F:protein kinase activity"/>
    <property type="evidence" value="ECO:0007669"/>
    <property type="project" value="InterPro"/>
</dbReference>
<protein>
    <recommendedName>
        <fullName evidence="7">Protein kinase domain-containing protein</fullName>
    </recommendedName>
</protein>